<proteinExistence type="predicted"/>
<dbReference type="EMBL" id="BMXK01000008">
    <property type="protein sequence ID" value="GHD08497.1"/>
    <property type="molecule type" value="Genomic_DNA"/>
</dbReference>
<reference evidence="3" key="1">
    <citation type="journal article" date="2019" name="Int. J. Syst. Evol. Microbiol.">
        <title>The Global Catalogue of Microorganisms (GCM) 10K type strain sequencing project: providing services to taxonomists for standard genome sequencing and annotation.</title>
        <authorList>
            <consortium name="The Broad Institute Genomics Platform"/>
            <consortium name="The Broad Institute Genome Sequencing Center for Infectious Disease"/>
            <person name="Wu L."/>
            <person name="Ma J."/>
        </authorList>
    </citation>
    <scope>NUCLEOTIDE SEQUENCE [LARGE SCALE GENOMIC DNA]</scope>
    <source>
        <strain evidence="3">KCTC 19466</strain>
    </source>
</reference>
<name>A0ABQ3GJR8_9MICC</name>
<organism evidence="2 3">
    <name type="scientific">Zhihengliuella salsuginis</name>
    <dbReference type="NCBI Taxonomy" id="578222"/>
    <lineage>
        <taxon>Bacteria</taxon>
        <taxon>Bacillati</taxon>
        <taxon>Actinomycetota</taxon>
        <taxon>Actinomycetes</taxon>
        <taxon>Micrococcales</taxon>
        <taxon>Micrococcaceae</taxon>
        <taxon>Zhihengliuella</taxon>
    </lineage>
</organism>
<comment type="caution">
    <text evidence="2">The sequence shown here is derived from an EMBL/GenBank/DDBJ whole genome shotgun (WGS) entry which is preliminary data.</text>
</comment>
<dbReference type="Proteomes" id="UP000642819">
    <property type="component" value="Unassembled WGS sequence"/>
</dbReference>
<evidence type="ECO:0008006" key="4">
    <source>
        <dbReference type="Google" id="ProtNLM"/>
    </source>
</evidence>
<evidence type="ECO:0000313" key="3">
    <source>
        <dbReference type="Proteomes" id="UP000642819"/>
    </source>
</evidence>
<feature type="transmembrane region" description="Helical" evidence="1">
    <location>
        <begin position="102"/>
        <end position="128"/>
    </location>
</feature>
<dbReference type="RefSeq" id="WP_189350164.1">
    <property type="nucleotide sequence ID" value="NZ_BMXK01000008.1"/>
</dbReference>
<accession>A0ABQ3GJR8</accession>
<keyword evidence="1" id="KW-0472">Membrane</keyword>
<feature type="transmembrane region" description="Helical" evidence="1">
    <location>
        <begin position="58"/>
        <end position="81"/>
    </location>
</feature>
<feature type="transmembrane region" description="Helical" evidence="1">
    <location>
        <begin position="401"/>
        <end position="428"/>
    </location>
</feature>
<evidence type="ECO:0000313" key="2">
    <source>
        <dbReference type="EMBL" id="GHD08497.1"/>
    </source>
</evidence>
<keyword evidence="1" id="KW-1133">Transmembrane helix</keyword>
<feature type="transmembrane region" description="Helical" evidence="1">
    <location>
        <begin position="21"/>
        <end position="46"/>
    </location>
</feature>
<evidence type="ECO:0000256" key="1">
    <source>
        <dbReference type="SAM" id="Phobius"/>
    </source>
</evidence>
<gene>
    <name evidence="2" type="ORF">GCM10008096_20200</name>
</gene>
<feature type="transmembrane region" description="Helical" evidence="1">
    <location>
        <begin position="371"/>
        <end position="395"/>
    </location>
</feature>
<feature type="transmembrane region" description="Helical" evidence="1">
    <location>
        <begin position="232"/>
        <end position="251"/>
    </location>
</feature>
<feature type="transmembrane region" description="Helical" evidence="1">
    <location>
        <begin position="271"/>
        <end position="290"/>
    </location>
</feature>
<keyword evidence="3" id="KW-1185">Reference proteome</keyword>
<feature type="transmembrane region" description="Helical" evidence="1">
    <location>
        <begin position="173"/>
        <end position="195"/>
    </location>
</feature>
<sequence length="523" mass="54288">MVAQLIRLKARLLANSFRRSPWQLVGVILGAAYGLFLAVMLIIGMVGLGSQEPELVRTVLVCAVSAVVLGWAIVPVLFSGADATLDPARFSTFPVPRRELTAGLLLTGFIGTPGAVTLVLFVAAAAAWRQSGPAALTAVVAGALGALFCLALARLTTTAALALTSKRRFREVATVLVFIPLVALGPILGGLQAGISAVFDVLPHVADVLAWTPLGVFAALPGDVLAGEWATGGARLLLALAYLAVVVWAWSVLLMRSLQNPVQASGGSKGSLGLGMLAWFPATPWGAIAGRSLTYWFKDPRYAAGIVVVPLLPFILWYASSQTPTPYMVYAAAPLMAVMMGFSISADISYDSTAFSLHVTTAVRGVHDRAGRALACGVLALPLVMAAAIVPPLVIGRPGDVVALAGLTVGALLSALGVASVASARWTYAVVQPGENPFKSPPGAGARAALTQLATMGVAFLLLIPEIALVITYFVTDRALFAWLALAVGLAAGSVLLTVGIRVGGRWIDTRMPELMQAVTLNK</sequence>
<feature type="transmembrane region" description="Helical" evidence="1">
    <location>
        <begin position="327"/>
        <end position="350"/>
    </location>
</feature>
<keyword evidence="1" id="KW-0812">Transmembrane</keyword>
<protein>
    <recommendedName>
        <fullName evidence="4">ABC-2 type transport system permease protein</fullName>
    </recommendedName>
</protein>
<feature type="transmembrane region" description="Helical" evidence="1">
    <location>
        <begin position="449"/>
        <end position="474"/>
    </location>
</feature>
<feature type="transmembrane region" description="Helical" evidence="1">
    <location>
        <begin position="134"/>
        <end position="153"/>
    </location>
</feature>
<feature type="transmembrane region" description="Helical" evidence="1">
    <location>
        <begin position="480"/>
        <end position="503"/>
    </location>
</feature>
<feature type="transmembrane region" description="Helical" evidence="1">
    <location>
        <begin position="302"/>
        <end position="321"/>
    </location>
</feature>